<dbReference type="FunFam" id="3.40.50.300:FF:001471">
    <property type="entry name" value="P-loop containing nucleoside triphosphate hydrolase protein"/>
    <property type="match status" value="1"/>
</dbReference>
<keyword evidence="6 8" id="KW-0472">Membrane</keyword>
<keyword evidence="12" id="KW-1185">Reference proteome</keyword>
<evidence type="ECO:0000313" key="12">
    <source>
        <dbReference type="Proteomes" id="UP000016923"/>
    </source>
</evidence>
<dbReference type="PANTHER" id="PTHR43394:SF15">
    <property type="entry name" value="ALPHA-FACTOR-TRANSPORTING ATPASE"/>
    <property type="match status" value="1"/>
</dbReference>
<feature type="transmembrane region" description="Helical" evidence="8">
    <location>
        <begin position="1220"/>
        <end position="1239"/>
    </location>
</feature>
<organism evidence="11 12">
    <name type="scientific">Ophiostoma piceae (strain UAMH 11346)</name>
    <name type="common">Sap stain fungus</name>
    <dbReference type="NCBI Taxonomy" id="1262450"/>
    <lineage>
        <taxon>Eukaryota</taxon>
        <taxon>Fungi</taxon>
        <taxon>Dikarya</taxon>
        <taxon>Ascomycota</taxon>
        <taxon>Pezizomycotina</taxon>
        <taxon>Sordariomycetes</taxon>
        <taxon>Sordariomycetidae</taxon>
        <taxon>Ophiostomatales</taxon>
        <taxon>Ophiostomataceae</taxon>
        <taxon>Ophiostoma</taxon>
    </lineage>
</organism>
<dbReference type="OrthoDB" id="6500128at2759"/>
<evidence type="ECO:0000259" key="10">
    <source>
        <dbReference type="PROSITE" id="PS50929"/>
    </source>
</evidence>
<evidence type="ECO:0000259" key="9">
    <source>
        <dbReference type="PROSITE" id="PS50893"/>
    </source>
</evidence>
<evidence type="ECO:0000256" key="3">
    <source>
        <dbReference type="ARBA" id="ARBA00022741"/>
    </source>
</evidence>
<dbReference type="GO" id="GO:0015421">
    <property type="term" value="F:ABC-type oligopeptide transporter activity"/>
    <property type="evidence" value="ECO:0007669"/>
    <property type="project" value="TreeGrafter"/>
</dbReference>
<dbReference type="GO" id="GO:0005743">
    <property type="term" value="C:mitochondrial inner membrane"/>
    <property type="evidence" value="ECO:0007669"/>
    <property type="project" value="TreeGrafter"/>
</dbReference>
<feature type="transmembrane region" description="Helical" evidence="8">
    <location>
        <begin position="275"/>
        <end position="294"/>
    </location>
</feature>
<dbReference type="InterPro" id="IPR027417">
    <property type="entry name" value="P-loop_NTPase"/>
</dbReference>
<dbReference type="InterPro" id="IPR011527">
    <property type="entry name" value="ABC1_TM_dom"/>
</dbReference>
<dbReference type="OMA" id="TFWACLT"/>
<dbReference type="InterPro" id="IPR003593">
    <property type="entry name" value="AAA+_ATPase"/>
</dbReference>
<feature type="domain" description="ABC transporter" evidence="9">
    <location>
        <begin position="1285"/>
        <end position="1561"/>
    </location>
</feature>
<dbReference type="InterPro" id="IPR017871">
    <property type="entry name" value="ABC_transporter-like_CS"/>
</dbReference>
<feature type="transmembrane region" description="Helical" evidence="8">
    <location>
        <begin position="945"/>
        <end position="967"/>
    </location>
</feature>
<feature type="transmembrane region" description="Helical" evidence="8">
    <location>
        <begin position="1103"/>
        <end position="1122"/>
    </location>
</feature>
<dbReference type="GO" id="GO:0016887">
    <property type="term" value="F:ATP hydrolysis activity"/>
    <property type="evidence" value="ECO:0007669"/>
    <property type="project" value="InterPro"/>
</dbReference>
<proteinExistence type="predicted"/>
<dbReference type="PROSITE" id="PS50929">
    <property type="entry name" value="ABC_TM1F"/>
    <property type="match status" value="2"/>
</dbReference>
<feature type="transmembrane region" description="Helical" evidence="8">
    <location>
        <begin position="202"/>
        <end position="222"/>
    </location>
</feature>
<dbReference type="SUPFAM" id="SSF52540">
    <property type="entry name" value="P-loop containing nucleoside triphosphate hydrolases"/>
    <property type="match status" value="2"/>
</dbReference>
<accession>S3C6T6</accession>
<dbReference type="Pfam" id="PF00005">
    <property type="entry name" value="ABC_tran"/>
    <property type="match status" value="2"/>
</dbReference>
<feature type="transmembrane region" description="Helical" evidence="8">
    <location>
        <begin position="987"/>
        <end position="1010"/>
    </location>
</feature>
<dbReference type="SMART" id="SM00382">
    <property type="entry name" value="AAA"/>
    <property type="match status" value="2"/>
</dbReference>
<evidence type="ECO:0000256" key="5">
    <source>
        <dbReference type="ARBA" id="ARBA00022989"/>
    </source>
</evidence>
<feature type="transmembrane region" description="Helical" evidence="8">
    <location>
        <begin position="413"/>
        <end position="431"/>
    </location>
</feature>
<dbReference type="SUPFAM" id="SSF90123">
    <property type="entry name" value="ABC transporter transmembrane region"/>
    <property type="match status" value="2"/>
</dbReference>
<dbReference type="Gene3D" id="1.20.1560.10">
    <property type="entry name" value="ABC transporter type 1, transmembrane domain"/>
    <property type="match status" value="2"/>
</dbReference>
<dbReference type="EMBL" id="KE148148">
    <property type="protein sequence ID" value="EPE08522.1"/>
    <property type="molecule type" value="Genomic_DNA"/>
</dbReference>
<feature type="transmembrane region" description="Helical" evidence="8">
    <location>
        <begin position="1074"/>
        <end position="1097"/>
    </location>
</feature>
<dbReference type="CDD" id="cd18577">
    <property type="entry name" value="ABC_6TM_Pgp_ABCB1_D1_like"/>
    <property type="match status" value="1"/>
</dbReference>
<dbReference type="CDD" id="cd18578">
    <property type="entry name" value="ABC_6TM_Pgp_ABCB1_D2_like"/>
    <property type="match status" value="1"/>
</dbReference>
<dbReference type="eggNOG" id="KOG0055">
    <property type="taxonomic scope" value="Eukaryota"/>
</dbReference>
<sequence length="1566" mass="169012">MNSPDRVPRPVPGSSTSNISKRDISYPIRLDTPPAAPVRSVRIHGIEEKPRIVNIEPQSGASYQGSSRRQKQSPTSPQSAFSDISTPADYGRYSQSSQSTRPILSPPSPTSSTVASLATPTQKKKEKAKEQQAGFKHLFVAATKQDISIFIFATAASAAVAAAKTVYALFLGEIFQVVTNFGSGTLTPAETLRQVSKGCLELTVLGIGMSVAASFLMSLWIVNGETRARTVRLRLFRALLDKEMVWFDTRRGGMASLMTEQYTQIRDLQAATSQLLGYIISDLMVCVACVIVAFVKSWALTLILLATVPVSIVILELLGRGLKQAAERQRGALNDAAKHATASLAGIDLVKVYGGHDTELWLYLNGIRKAARHYTRQALSACAQMGYIKVWMINLFVVGFWFGITLVKKGQTTAGNVLTAFYAVLIAFQSLESLGTQWVSVLKGTVAGKSLDEMIVSTSESPHGHGSRYSNIQPRLPPKDIVLDNVTFAYPSNPDNKVLDRCSMRFPSGQVSFVVGRSGSGKSTIADLLVQFYRPTSGRILIDGLSASVIDRRWLRENVALIQQASTIFNGTFGWNIALGASGKGGVAPDAVSRDDIKMACETALLQSTVTNLAQGLDTLVGSRGASLSGGQRQRLALARAKIRNPAVLLLDETTSGLDPKSAQMVLDAVRTWRRGRTTIIITHDISQIAHEDYVYVMEQGRLVQEGSFGWMAQQEGGAMQTLMQSASIDGATAADSLQSPVAKIGHSGDDEDAVDVQVSLAATSSRQDRSTQAASGMFKRTSVFSAPFTYHQIQQQGGSGNVLLNPFPNYRQHSRLFDPVHAPRLQSAVVEADSEDEDDGSEDELFRQRGDSLDLICERGERAQTMRMDDALGSPTSRHGRNTKTIERHRLQPMSVTSESKSKSKSKKLKDSNNSTASDERAVSLMSVLWTVWPTIDRAARLDLVLGSLACLVSAASNPAFSFVFARMLQAFWAPPGVDKQAAGRPWALILVGLSIVDGISIFSSFYLAERVGLAWVNALRTEALTRILRQPKSWWVTGQGRDGDSDSDGESGIAPSTIVECLDRGGEEMRKIVSVFVPILLMAGGMVVVSIVWALAVAWKITLVVLAAGPLIVIAATQVASRISDTWEGRSNRAAEAVSAVFSEVFPNIRVVRALTLEDYFSATQLADTTAAAYRIGLSRAWRTGILYGINQGIPNWLVALVFYYGTTMLTDTASVNALIQVINLLLFSIGSGAGLLGNVPQIAASKTVAAQMLVYATLPLYASHEHQPESESKLRIPSIFPVRMDGLVFRYPTSDTNKSSLLSQPTILRNLSLTLQPGELVGIVGPSGGGKSTVLSLLLRLYADEDVPSKLSFGGLSCSDLDTTSLRSRMAYVPQQPYLFPATVRHNMAYGLREDSPLRHTPRLQEAARAAGIDEFIASLPEGYDTVVGGGASTKSKDNDGSSTSERTAVSSLSGGQAQRVCVARALLRQPQLLVLDEPTSALDASSAETIRQTIRSLVPLQKNNTRSGLSIVVATHSKAMMRLCDRLLVVEDGAVAANGSYEALLRQGSTGVFARLIGEVDD</sequence>
<feature type="transmembrane region" description="Helical" evidence="8">
    <location>
        <begin position="300"/>
        <end position="319"/>
    </location>
</feature>
<comment type="subcellular location">
    <subcellularLocation>
        <location evidence="1">Membrane</location>
        <topology evidence="1">Multi-pass membrane protein</topology>
    </subcellularLocation>
</comment>
<feature type="compositionally biased region" description="Low complexity" evidence="7">
    <location>
        <begin position="110"/>
        <end position="121"/>
    </location>
</feature>
<feature type="region of interest" description="Disordered" evidence="7">
    <location>
        <begin position="1432"/>
        <end position="1455"/>
    </location>
</feature>
<evidence type="ECO:0000256" key="8">
    <source>
        <dbReference type="SAM" id="Phobius"/>
    </source>
</evidence>
<evidence type="ECO:0000256" key="1">
    <source>
        <dbReference type="ARBA" id="ARBA00004141"/>
    </source>
</evidence>
<dbReference type="Gene3D" id="3.40.50.300">
    <property type="entry name" value="P-loop containing nucleotide triphosphate hydrolases"/>
    <property type="match status" value="2"/>
</dbReference>
<dbReference type="STRING" id="1262450.S3C6T6"/>
<feature type="transmembrane region" description="Helical" evidence="8">
    <location>
        <begin position="1187"/>
        <end position="1208"/>
    </location>
</feature>
<keyword evidence="4" id="KW-0067">ATP-binding</keyword>
<dbReference type="GO" id="GO:0090374">
    <property type="term" value="P:oligopeptide export from mitochondrion"/>
    <property type="evidence" value="ECO:0007669"/>
    <property type="project" value="TreeGrafter"/>
</dbReference>
<dbReference type="VEuPathDB" id="FungiDB:F503_04109"/>
<keyword evidence="3" id="KW-0547">Nucleotide-binding</keyword>
<keyword evidence="2 8" id="KW-0812">Transmembrane</keyword>
<feature type="domain" description="ABC transporter" evidence="9">
    <location>
        <begin position="481"/>
        <end position="725"/>
    </location>
</feature>
<feature type="domain" description="ABC transmembrane type-1" evidence="10">
    <location>
        <begin position="946"/>
        <end position="1247"/>
    </location>
</feature>
<evidence type="ECO:0000256" key="7">
    <source>
        <dbReference type="SAM" id="MobiDB-lite"/>
    </source>
</evidence>
<gene>
    <name evidence="11" type="ORF">F503_04109</name>
</gene>
<dbReference type="InterPro" id="IPR036640">
    <property type="entry name" value="ABC1_TM_sf"/>
</dbReference>
<dbReference type="PANTHER" id="PTHR43394">
    <property type="entry name" value="ATP-DEPENDENT PERMEASE MDL1, MITOCHONDRIAL"/>
    <property type="match status" value="1"/>
</dbReference>
<dbReference type="InterPro" id="IPR003439">
    <property type="entry name" value="ABC_transporter-like_ATP-bd"/>
</dbReference>
<dbReference type="PROSITE" id="PS00211">
    <property type="entry name" value="ABC_TRANSPORTER_1"/>
    <property type="match status" value="1"/>
</dbReference>
<dbReference type="HOGENOM" id="CLU_000604_17_2_1"/>
<feature type="transmembrane region" description="Helical" evidence="8">
    <location>
        <begin position="386"/>
        <end position="407"/>
    </location>
</feature>
<keyword evidence="5 8" id="KW-1133">Transmembrane helix</keyword>
<feature type="compositionally biased region" description="Polar residues" evidence="7">
    <location>
        <begin position="56"/>
        <end position="85"/>
    </location>
</feature>
<feature type="region of interest" description="Disordered" evidence="7">
    <location>
        <begin position="1"/>
        <end position="128"/>
    </location>
</feature>
<reference evidence="11 12" key="1">
    <citation type="journal article" date="2013" name="BMC Genomics">
        <title>The genome and transcriptome of the pine saprophyte Ophiostoma piceae, and a comparison with the bark beetle-associated pine pathogen Grosmannia clavigera.</title>
        <authorList>
            <person name="Haridas S."/>
            <person name="Wang Y."/>
            <person name="Lim L."/>
            <person name="Massoumi Alamouti S."/>
            <person name="Jackman S."/>
            <person name="Docking R."/>
            <person name="Robertson G."/>
            <person name="Birol I."/>
            <person name="Bohlmann J."/>
            <person name="Breuil C."/>
        </authorList>
    </citation>
    <scope>NUCLEOTIDE SEQUENCE [LARGE SCALE GENOMIC DNA]</scope>
    <source>
        <strain evidence="11 12">UAMH 11346</strain>
    </source>
</reference>
<evidence type="ECO:0000313" key="11">
    <source>
        <dbReference type="EMBL" id="EPE08522.1"/>
    </source>
</evidence>
<dbReference type="GO" id="GO:0005524">
    <property type="term" value="F:ATP binding"/>
    <property type="evidence" value="ECO:0007669"/>
    <property type="project" value="UniProtKB-KW"/>
</dbReference>
<feature type="domain" description="ABC transmembrane type-1" evidence="10">
    <location>
        <begin position="151"/>
        <end position="443"/>
    </location>
</feature>
<dbReference type="InterPro" id="IPR039421">
    <property type="entry name" value="Type_1_exporter"/>
</dbReference>
<dbReference type="PROSITE" id="PS50893">
    <property type="entry name" value="ABC_TRANSPORTER_2"/>
    <property type="match status" value="2"/>
</dbReference>
<feature type="compositionally biased region" description="Polar residues" evidence="7">
    <location>
        <begin position="1444"/>
        <end position="1455"/>
    </location>
</feature>
<protein>
    <submittedName>
        <fullName evidence="11">Multidrug resistance protein</fullName>
    </submittedName>
</protein>
<evidence type="ECO:0000256" key="2">
    <source>
        <dbReference type="ARBA" id="ARBA00022692"/>
    </source>
</evidence>
<evidence type="ECO:0000256" key="4">
    <source>
        <dbReference type="ARBA" id="ARBA00022840"/>
    </source>
</evidence>
<dbReference type="Proteomes" id="UP000016923">
    <property type="component" value="Unassembled WGS sequence"/>
</dbReference>
<dbReference type="Pfam" id="PF00664">
    <property type="entry name" value="ABC_membrane"/>
    <property type="match status" value="2"/>
</dbReference>
<feature type="transmembrane region" description="Helical" evidence="8">
    <location>
        <begin position="147"/>
        <end position="170"/>
    </location>
</feature>
<feature type="region of interest" description="Disordered" evidence="7">
    <location>
        <begin position="865"/>
        <end position="917"/>
    </location>
</feature>
<name>S3C6T6_OPHP1</name>
<evidence type="ECO:0000256" key="6">
    <source>
        <dbReference type="ARBA" id="ARBA00023136"/>
    </source>
</evidence>